<dbReference type="Pfam" id="PF03705">
    <property type="entry name" value="CheR_N"/>
    <property type="match status" value="1"/>
</dbReference>
<feature type="domain" description="CheR-type methyltransferase" evidence="6">
    <location>
        <begin position="25"/>
        <end position="284"/>
    </location>
</feature>
<sequence length="284" mass="32040">MGFYQVADLNAAQCQFLTDTALKASGVNVDPDKRDFLHLRISRRLKALGLDSFDDYIGILKREPGGPETRHLVEALTTHTTSFFREGHQYEWFEQEGIKRLLTSQPESAGKLTVWSAACSTGVELWSAGMVLMDRQRQAFDLRDFALIGTDISQKILKTAHSATYSTNEITGVSPLRKQRYLMQSKRTFGASDQHYHRVIPELRQKARFEQINLSALGSARPFTVDVAFLRNVLIYFGEEMQKQVLDGVISRLRPGGILFTGHSEAVPKRDDLDTLGPSIYEKV</sequence>
<dbReference type="OrthoDB" id="9816309at2"/>
<dbReference type="InterPro" id="IPR050903">
    <property type="entry name" value="Bact_Chemotaxis_MeTrfase"/>
</dbReference>
<dbReference type="EMBL" id="QBUD01000003">
    <property type="protein sequence ID" value="PUB16442.1"/>
    <property type="molecule type" value="Genomic_DNA"/>
</dbReference>
<reference evidence="7 8" key="1">
    <citation type="submission" date="2018-04" db="EMBL/GenBank/DDBJ databases">
        <title>Genomic Encyclopedia of Archaeal and Bacterial Type Strains, Phase II (KMG-II): from individual species to whole genera.</title>
        <authorList>
            <person name="Goeker M."/>
        </authorList>
    </citation>
    <scope>NUCLEOTIDE SEQUENCE [LARGE SCALE GENOMIC DNA]</scope>
    <source>
        <strain evidence="7 8">DSM 29955</strain>
    </source>
</reference>
<keyword evidence="3 7" id="KW-0489">Methyltransferase</keyword>
<dbReference type="Gene3D" id="3.40.50.150">
    <property type="entry name" value="Vaccinia Virus protein VP39"/>
    <property type="match status" value="1"/>
</dbReference>
<dbReference type="Gene3D" id="1.10.155.10">
    <property type="entry name" value="Chemotaxis receptor methyltransferase CheR, N-terminal domain"/>
    <property type="match status" value="1"/>
</dbReference>
<dbReference type="InterPro" id="IPR022642">
    <property type="entry name" value="CheR_C"/>
</dbReference>
<dbReference type="PROSITE" id="PS50123">
    <property type="entry name" value="CHER"/>
    <property type="match status" value="1"/>
</dbReference>
<dbReference type="SUPFAM" id="SSF47757">
    <property type="entry name" value="Chemotaxis receptor methyltransferase CheR, N-terminal domain"/>
    <property type="match status" value="1"/>
</dbReference>
<protein>
    <recommendedName>
        <fullName evidence="2">protein-glutamate O-methyltransferase</fullName>
        <ecNumber evidence="2">2.1.1.80</ecNumber>
    </recommendedName>
</protein>
<name>A0A2T6KKI8_9RHOB</name>
<keyword evidence="5" id="KW-0949">S-adenosyl-L-methionine</keyword>
<gene>
    <name evidence="7" type="ORF">C8N45_103299</name>
</gene>
<dbReference type="PANTHER" id="PTHR24422">
    <property type="entry name" value="CHEMOTAXIS PROTEIN METHYLTRANSFERASE"/>
    <property type="match status" value="1"/>
</dbReference>
<dbReference type="InterPro" id="IPR000780">
    <property type="entry name" value="CheR_MeTrfase"/>
</dbReference>
<dbReference type="PRINTS" id="PR00996">
    <property type="entry name" value="CHERMTFRASE"/>
</dbReference>
<dbReference type="EC" id="2.1.1.80" evidence="2"/>
<evidence type="ECO:0000313" key="7">
    <source>
        <dbReference type="EMBL" id="PUB16442.1"/>
    </source>
</evidence>
<keyword evidence="4 7" id="KW-0808">Transferase</keyword>
<dbReference type="AlphaFoldDB" id="A0A2T6KKI8"/>
<dbReference type="SMART" id="SM00138">
    <property type="entry name" value="MeTrc"/>
    <property type="match status" value="1"/>
</dbReference>
<accession>A0A2T6KKI8</accession>
<evidence type="ECO:0000256" key="2">
    <source>
        <dbReference type="ARBA" id="ARBA00012534"/>
    </source>
</evidence>
<evidence type="ECO:0000259" key="6">
    <source>
        <dbReference type="PROSITE" id="PS50123"/>
    </source>
</evidence>
<comment type="caution">
    <text evidence="7">The sequence shown here is derived from an EMBL/GenBank/DDBJ whole genome shotgun (WGS) entry which is preliminary data.</text>
</comment>
<dbReference type="GO" id="GO:0008983">
    <property type="term" value="F:protein-glutamate O-methyltransferase activity"/>
    <property type="evidence" value="ECO:0007669"/>
    <property type="project" value="UniProtKB-EC"/>
</dbReference>
<evidence type="ECO:0000256" key="4">
    <source>
        <dbReference type="ARBA" id="ARBA00022679"/>
    </source>
</evidence>
<comment type="catalytic activity">
    <reaction evidence="1">
        <text>L-glutamyl-[protein] + S-adenosyl-L-methionine = [protein]-L-glutamate 5-O-methyl ester + S-adenosyl-L-homocysteine</text>
        <dbReference type="Rhea" id="RHEA:24452"/>
        <dbReference type="Rhea" id="RHEA-COMP:10208"/>
        <dbReference type="Rhea" id="RHEA-COMP:10311"/>
        <dbReference type="ChEBI" id="CHEBI:29973"/>
        <dbReference type="ChEBI" id="CHEBI:57856"/>
        <dbReference type="ChEBI" id="CHEBI:59789"/>
        <dbReference type="ChEBI" id="CHEBI:82795"/>
        <dbReference type="EC" id="2.1.1.80"/>
    </reaction>
</comment>
<dbReference type="InterPro" id="IPR022641">
    <property type="entry name" value="CheR_N"/>
</dbReference>
<keyword evidence="8" id="KW-1185">Reference proteome</keyword>
<evidence type="ECO:0000256" key="3">
    <source>
        <dbReference type="ARBA" id="ARBA00022603"/>
    </source>
</evidence>
<dbReference type="Pfam" id="PF01739">
    <property type="entry name" value="CheR"/>
    <property type="match status" value="1"/>
</dbReference>
<dbReference type="PANTHER" id="PTHR24422:SF19">
    <property type="entry name" value="CHEMOTAXIS PROTEIN METHYLTRANSFERASE"/>
    <property type="match status" value="1"/>
</dbReference>
<evidence type="ECO:0000256" key="1">
    <source>
        <dbReference type="ARBA" id="ARBA00001541"/>
    </source>
</evidence>
<dbReference type="InterPro" id="IPR029063">
    <property type="entry name" value="SAM-dependent_MTases_sf"/>
</dbReference>
<dbReference type="RefSeq" id="WP_108386038.1">
    <property type="nucleotide sequence ID" value="NZ_QBUD01000003.1"/>
</dbReference>
<dbReference type="InterPro" id="IPR036804">
    <property type="entry name" value="CheR_N_sf"/>
</dbReference>
<organism evidence="7 8">
    <name type="scientific">Yoonia sediminilitoris</name>
    <dbReference type="NCBI Taxonomy" id="1286148"/>
    <lineage>
        <taxon>Bacteria</taxon>
        <taxon>Pseudomonadati</taxon>
        <taxon>Pseudomonadota</taxon>
        <taxon>Alphaproteobacteria</taxon>
        <taxon>Rhodobacterales</taxon>
        <taxon>Paracoccaceae</taxon>
        <taxon>Yoonia</taxon>
    </lineage>
</organism>
<dbReference type="SUPFAM" id="SSF53335">
    <property type="entry name" value="S-adenosyl-L-methionine-dependent methyltransferases"/>
    <property type="match status" value="1"/>
</dbReference>
<evidence type="ECO:0000313" key="8">
    <source>
        <dbReference type="Proteomes" id="UP000244523"/>
    </source>
</evidence>
<dbReference type="GO" id="GO:0032259">
    <property type="term" value="P:methylation"/>
    <property type="evidence" value="ECO:0007669"/>
    <property type="project" value="UniProtKB-KW"/>
</dbReference>
<proteinExistence type="predicted"/>
<dbReference type="Proteomes" id="UP000244523">
    <property type="component" value="Unassembled WGS sequence"/>
</dbReference>
<evidence type="ECO:0000256" key="5">
    <source>
        <dbReference type="ARBA" id="ARBA00022691"/>
    </source>
</evidence>